<dbReference type="GO" id="GO:0005886">
    <property type="term" value="C:plasma membrane"/>
    <property type="evidence" value="ECO:0007669"/>
    <property type="project" value="TreeGrafter"/>
</dbReference>
<reference evidence="3" key="1">
    <citation type="submission" date="2016-11" db="UniProtKB">
        <authorList>
            <consortium name="WormBaseParasite"/>
        </authorList>
    </citation>
    <scope>IDENTIFICATION</scope>
</reference>
<dbReference type="InterPro" id="IPR050927">
    <property type="entry name" value="TRPM"/>
</dbReference>
<name>A0A1I7X795_HETBA</name>
<evidence type="ECO:0000313" key="3">
    <source>
        <dbReference type="WBParaSite" id="Hba_13489"/>
    </source>
</evidence>
<dbReference type="PANTHER" id="PTHR13800">
    <property type="entry name" value="TRANSIENT RECEPTOR POTENTIAL CATION CHANNEL, SUBFAMILY M, MEMBER 6"/>
    <property type="match status" value="1"/>
</dbReference>
<proteinExistence type="predicted"/>
<dbReference type="PANTHER" id="PTHR13800:SF10">
    <property type="entry name" value="GTL-1"/>
    <property type="match status" value="1"/>
</dbReference>
<dbReference type="GO" id="GO:0030001">
    <property type="term" value="P:metal ion transport"/>
    <property type="evidence" value="ECO:0007669"/>
    <property type="project" value="TreeGrafter"/>
</dbReference>
<feature type="domain" description="TRPM SLOG" evidence="1">
    <location>
        <begin position="15"/>
        <end position="100"/>
    </location>
</feature>
<dbReference type="GO" id="GO:0005261">
    <property type="term" value="F:monoatomic cation channel activity"/>
    <property type="evidence" value="ECO:0007669"/>
    <property type="project" value="TreeGrafter"/>
</dbReference>
<evidence type="ECO:0000313" key="2">
    <source>
        <dbReference type="Proteomes" id="UP000095283"/>
    </source>
</evidence>
<organism evidence="2 3">
    <name type="scientific">Heterorhabditis bacteriophora</name>
    <name type="common">Entomopathogenic nematode worm</name>
    <dbReference type="NCBI Taxonomy" id="37862"/>
    <lineage>
        <taxon>Eukaryota</taxon>
        <taxon>Metazoa</taxon>
        <taxon>Ecdysozoa</taxon>
        <taxon>Nematoda</taxon>
        <taxon>Chromadorea</taxon>
        <taxon>Rhabditida</taxon>
        <taxon>Rhabditina</taxon>
        <taxon>Rhabditomorpha</taxon>
        <taxon>Strongyloidea</taxon>
        <taxon>Heterorhabditidae</taxon>
        <taxon>Heterorhabditis</taxon>
    </lineage>
</organism>
<dbReference type="AlphaFoldDB" id="A0A1I7X795"/>
<dbReference type="WBParaSite" id="Hba_13489">
    <property type="protein sequence ID" value="Hba_13489"/>
    <property type="gene ID" value="Hba_13489"/>
</dbReference>
<accession>A0A1I7X795</accession>
<keyword evidence="2" id="KW-1185">Reference proteome</keyword>
<dbReference type="InterPro" id="IPR041491">
    <property type="entry name" value="TRPM_SLOG"/>
</dbReference>
<dbReference type="Pfam" id="PF18139">
    <property type="entry name" value="LSDAT_euk"/>
    <property type="match status" value="1"/>
</dbReference>
<sequence>MDLTGFVGISHQTRAQYVRASFDTDPAILSHLFDKVWNLPPPKLVITIHGGLTNFELQPKLARIFRKGILKAARSTDAWIITSGLNVGVVRHVASALEGNQIFYLRLY</sequence>
<protein>
    <submittedName>
        <fullName evidence="3">LSDAT_euk domain-containing protein</fullName>
    </submittedName>
</protein>
<evidence type="ECO:0000259" key="1">
    <source>
        <dbReference type="Pfam" id="PF18139"/>
    </source>
</evidence>
<dbReference type="Proteomes" id="UP000095283">
    <property type="component" value="Unplaced"/>
</dbReference>